<dbReference type="PANTHER" id="PTHR15696:SF0">
    <property type="entry name" value="TELOMERASE-BINDING PROTEIN EST1A"/>
    <property type="match status" value="1"/>
</dbReference>
<gene>
    <name evidence="2" type="ORF">SVUK_LOCUS15192</name>
</gene>
<evidence type="ECO:0000313" key="3">
    <source>
        <dbReference type="Proteomes" id="UP000270094"/>
    </source>
</evidence>
<evidence type="ECO:0000259" key="1">
    <source>
        <dbReference type="Pfam" id="PF10374"/>
    </source>
</evidence>
<protein>
    <recommendedName>
        <fullName evidence="1">Telomerase activating protein Est1-like N-terminal domain-containing protein</fullName>
    </recommendedName>
</protein>
<name>A0A3P7JNF1_STRVU</name>
<dbReference type="GO" id="GO:0070034">
    <property type="term" value="F:telomerase RNA binding"/>
    <property type="evidence" value="ECO:0007669"/>
    <property type="project" value="TreeGrafter"/>
</dbReference>
<dbReference type="EMBL" id="UYYB01107689">
    <property type="protein sequence ID" value="VDM80194.1"/>
    <property type="molecule type" value="Genomic_DNA"/>
</dbReference>
<feature type="domain" description="Telomerase activating protein Est1-like N-terminal" evidence="1">
    <location>
        <begin position="3"/>
        <end position="120"/>
    </location>
</feature>
<dbReference type="InterPro" id="IPR019458">
    <property type="entry name" value="Est1-like_N"/>
</dbReference>
<dbReference type="InterPro" id="IPR045153">
    <property type="entry name" value="Est1/Ebs1-like"/>
</dbReference>
<evidence type="ECO:0000313" key="2">
    <source>
        <dbReference type="EMBL" id="VDM80194.1"/>
    </source>
</evidence>
<dbReference type="Gene3D" id="1.25.40.10">
    <property type="entry name" value="Tetratricopeptide repeat domain"/>
    <property type="match status" value="1"/>
</dbReference>
<dbReference type="AlphaFoldDB" id="A0A3P7JNF1"/>
<dbReference type="GO" id="GO:0005697">
    <property type="term" value="C:telomerase holoenzyme complex"/>
    <property type="evidence" value="ECO:0007669"/>
    <property type="project" value="TreeGrafter"/>
</dbReference>
<dbReference type="GO" id="GO:0000184">
    <property type="term" value="P:nuclear-transcribed mRNA catabolic process, nonsense-mediated decay"/>
    <property type="evidence" value="ECO:0007669"/>
    <property type="project" value="TreeGrafter"/>
</dbReference>
<dbReference type="Pfam" id="PF10374">
    <property type="entry name" value="EST1"/>
    <property type="match status" value="1"/>
</dbReference>
<organism evidence="2 3">
    <name type="scientific">Strongylus vulgaris</name>
    <name type="common">Blood worm</name>
    <dbReference type="NCBI Taxonomy" id="40348"/>
    <lineage>
        <taxon>Eukaryota</taxon>
        <taxon>Metazoa</taxon>
        <taxon>Ecdysozoa</taxon>
        <taxon>Nematoda</taxon>
        <taxon>Chromadorea</taxon>
        <taxon>Rhabditida</taxon>
        <taxon>Rhabditina</taxon>
        <taxon>Rhabditomorpha</taxon>
        <taxon>Strongyloidea</taxon>
        <taxon>Strongylidae</taxon>
        <taxon>Strongylus</taxon>
    </lineage>
</organism>
<proteinExistence type="predicted"/>
<dbReference type="SUPFAM" id="SSF48452">
    <property type="entry name" value="TPR-like"/>
    <property type="match status" value="1"/>
</dbReference>
<dbReference type="InterPro" id="IPR011990">
    <property type="entry name" value="TPR-like_helical_dom_sf"/>
</dbReference>
<dbReference type="OrthoDB" id="2017974at2759"/>
<reference evidence="2 3" key="1">
    <citation type="submission" date="2018-11" db="EMBL/GenBank/DDBJ databases">
        <authorList>
            <consortium name="Pathogen Informatics"/>
        </authorList>
    </citation>
    <scope>NUCLEOTIDE SEQUENCE [LARGE SCALE GENOMIC DNA]</scope>
</reference>
<dbReference type="Proteomes" id="UP000270094">
    <property type="component" value="Unassembled WGS sequence"/>
</dbReference>
<keyword evidence="3" id="KW-1185">Reference proteome</keyword>
<accession>A0A3P7JNF1</accession>
<sequence length="174" mass="19900">MNLEQHLWKQAFYKPIEVFKTVVNSPKENTRTFRGLLLALLNKGIAFYERLLELYKKELNVDLDKAMLIPSLLHENDFWDVSEHSGAVENGASKQKVAIKSCSRHLISMGDLKRYKALVEGSEDYTDAGLAFDKVLGQVFGWREVDFSTNKGLVRVDVPYIDFGYFLFCLSPLS</sequence>
<dbReference type="GO" id="GO:0042162">
    <property type="term" value="F:telomeric DNA binding"/>
    <property type="evidence" value="ECO:0007669"/>
    <property type="project" value="TreeGrafter"/>
</dbReference>
<dbReference type="PANTHER" id="PTHR15696">
    <property type="entry name" value="SMG-7 SUPPRESSOR WITH MORPHOLOGICAL EFFECT ON GENITALIA PROTEIN 7"/>
    <property type="match status" value="1"/>
</dbReference>